<feature type="domain" description="ABC transmembrane type-1" evidence="8">
    <location>
        <begin position="59"/>
        <end position="248"/>
    </location>
</feature>
<dbReference type="InterPro" id="IPR000515">
    <property type="entry name" value="MetI-like"/>
</dbReference>
<evidence type="ECO:0000256" key="3">
    <source>
        <dbReference type="ARBA" id="ARBA00022475"/>
    </source>
</evidence>
<keyword evidence="4 7" id="KW-0812">Transmembrane</keyword>
<accession>A0A4U0FC81</accession>
<evidence type="ECO:0000256" key="2">
    <source>
        <dbReference type="ARBA" id="ARBA00022448"/>
    </source>
</evidence>
<dbReference type="Gene3D" id="1.10.3720.10">
    <property type="entry name" value="MetI-like"/>
    <property type="match status" value="1"/>
</dbReference>
<dbReference type="PROSITE" id="PS50928">
    <property type="entry name" value="ABC_TM1"/>
    <property type="match status" value="1"/>
</dbReference>
<dbReference type="GO" id="GO:0005886">
    <property type="term" value="C:plasma membrane"/>
    <property type="evidence" value="ECO:0007669"/>
    <property type="project" value="UniProtKB-SubCell"/>
</dbReference>
<feature type="transmembrane region" description="Helical" evidence="7">
    <location>
        <begin position="227"/>
        <end position="248"/>
    </location>
</feature>
<organism evidence="9 10">
    <name type="scientific">Cohnella pontilimi</name>
    <dbReference type="NCBI Taxonomy" id="2564100"/>
    <lineage>
        <taxon>Bacteria</taxon>
        <taxon>Bacillati</taxon>
        <taxon>Bacillota</taxon>
        <taxon>Bacilli</taxon>
        <taxon>Bacillales</taxon>
        <taxon>Paenibacillaceae</taxon>
        <taxon>Cohnella</taxon>
    </lineage>
</organism>
<feature type="transmembrane region" description="Helical" evidence="7">
    <location>
        <begin position="58"/>
        <end position="82"/>
    </location>
</feature>
<proteinExistence type="inferred from homology"/>
<dbReference type="PANTHER" id="PTHR43744">
    <property type="entry name" value="ABC TRANSPORTER PERMEASE PROTEIN MG189-RELATED-RELATED"/>
    <property type="match status" value="1"/>
</dbReference>
<name>A0A4U0FC81_9BACL</name>
<keyword evidence="3" id="KW-1003">Cell membrane</keyword>
<evidence type="ECO:0000256" key="5">
    <source>
        <dbReference type="ARBA" id="ARBA00022989"/>
    </source>
</evidence>
<sequence length="262" mass="29745">MFGFLLLSSFIMLVPYLWMVLSSLKGNLEIIRSTDLLPHKVTFEGYKTVFQDAPFMHWLWNSIVTSTAITIVTVFTSALAGYIFAKFRFRGKQVLFIVILATMMIPTQILMIPSYLIIFKLGLINNLLALIIPSLISAFGIFLARQAIDELPYDLMESARMDGAGEFYTFLRIILPLVRPMLSALAIFTFMAAWNNYVWPLIVLNDTEKMTLPLALVFFNGAHVRNFNIIMSASVLVMIPVLVVFLIFQKQFIKGLSMTGFK</sequence>
<keyword evidence="2 7" id="KW-0813">Transport</keyword>
<dbReference type="SUPFAM" id="SSF161098">
    <property type="entry name" value="MetI-like"/>
    <property type="match status" value="1"/>
</dbReference>
<comment type="similarity">
    <text evidence="7">Belongs to the binding-protein-dependent transport system permease family.</text>
</comment>
<feature type="transmembrane region" description="Helical" evidence="7">
    <location>
        <begin position="94"/>
        <end position="118"/>
    </location>
</feature>
<evidence type="ECO:0000256" key="6">
    <source>
        <dbReference type="ARBA" id="ARBA00023136"/>
    </source>
</evidence>
<evidence type="ECO:0000313" key="9">
    <source>
        <dbReference type="EMBL" id="TJY42466.1"/>
    </source>
</evidence>
<keyword evidence="10" id="KW-1185">Reference proteome</keyword>
<dbReference type="OrthoDB" id="9771544at2"/>
<dbReference type="Pfam" id="PF00528">
    <property type="entry name" value="BPD_transp_1"/>
    <property type="match status" value="1"/>
</dbReference>
<dbReference type="Proteomes" id="UP000309673">
    <property type="component" value="Unassembled WGS sequence"/>
</dbReference>
<dbReference type="InterPro" id="IPR035906">
    <property type="entry name" value="MetI-like_sf"/>
</dbReference>
<reference evidence="9 10" key="1">
    <citation type="submission" date="2019-04" db="EMBL/GenBank/DDBJ databases">
        <title>Cohnella sp. nov., isolated from soil.</title>
        <authorList>
            <person name="Kim W."/>
        </authorList>
    </citation>
    <scope>NUCLEOTIDE SEQUENCE [LARGE SCALE GENOMIC DNA]</scope>
    <source>
        <strain evidence="9 10">CAU 1483</strain>
    </source>
</reference>
<dbReference type="PANTHER" id="PTHR43744:SF12">
    <property type="entry name" value="ABC TRANSPORTER PERMEASE PROTEIN MG189-RELATED"/>
    <property type="match status" value="1"/>
</dbReference>
<evidence type="ECO:0000256" key="7">
    <source>
        <dbReference type="RuleBase" id="RU363032"/>
    </source>
</evidence>
<evidence type="ECO:0000313" key="10">
    <source>
        <dbReference type="Proteomes" id="UP000309673"/>
    </source>
</evidence>
<dbReference type="CDD" id="cd06261">
    <property type="entry name" value="TM_PBP2"/>
    <property type="match status" value="1"/>
</dbReference>
<evidence type="ECO:0000256" key="1">
    <source>
        <dbReference type="ARBA" id="ARBA00004651"/>
    </source>
</evidence>
<comment type="caution">
    <text evidence="9">The sequence shown here is derived from an EMBL/GenBank/DDBJ whole genome shotgun (WGS) entry which is preliminary data.</text>
</comment>
<dbReference type="EMBL" id="SUPK01000004">
    <property type="protein sequence ID" value="TJY42466.1"/>
    <property type="molecule type" value="Genomic_DNA"/>
</dbReference>
<evidence type="ECO:0000256" key="4">
    <source>
        <dbReference type="ARBA" id="ARBA00022692"/>
    </source>
</evidence>
<keyword evidence="6 7" id="KW-0472">Membrane</keyword>
<dbReference type="GO" id="GO:0055085">
    <property type="term" value="P:transmembrane transport"/>
    <property type="evidence" value="ECO:0007669"/>
    <property type="project" value="InterPro"/>
</dbReference>
<feature type="transmembrane region" description="Helical" evidence="7">
    <location>
        <begin position="124"/>
        <end position="148"/>
    </location>
</feature>
<feature type="transmembrane region" description="Helical" evidence="7">
    <location>
        <begin position="169"/>
        <end position="194"/>
    </location>
</feature>
<comment type="subcellular location">
    <subcellularLocation>
        <location evidence="1 7">Cell membrane</location>
        <topology evidence="1 7">Multi-pass membrane protein</topology>
    </subcellularLocation>
</comment>
<keyword evidence="5 7" id="KW-1133">Transmembrane helix</keyword>
<protein>
    <submittedName>
        <fullName evidence="9">Carbohydrate ABC transporter permease</fullName>
    </submittedName>
</protein>
<evidence type="ECO:0000259" key="8">
    <source>
        <dbReference type="PROSITE" id="PS50928"/>
    </source>
</evidence>
<dbReference type="AlphaFoldDB" id="A0A4U0FC81"/>
<gene>
    <name evidence="9" type="ORF">E5161_09580</name>
</gene>